<dbReference type="InterPro" id="IPR050822">
    <property type="entry name" value="Cerebellin_Synaptic_Org"/>
</dbReference>
<dbReference type="NCBIfam" id="NF040941">
    <property type="entry name" value="GGGWT_bact"/>
    <property type="match status" value="1"/>
</dbReference>
<comment type="subcellular location">
    <subcellularLocation>
        <location evidence="1">Secreted</location>
    </subcellularLocation>
</comment>
<dbReference type="AlphaFoldDB" id="A0A8J2WH20"/>
<dbReference type="InterPro" id="IPR008983">
    <property type="entry name" value="Tumour_necrosis_fac-like_dom"/>
</dbReference>
<dbReference type="EMBL" id="CAKKLH010000057">
    <property type="protein sequence ID" value="CAH0101307.1"/>
    <property type="molecule type" value="Genomic_DNA"/>
</dbReference>
<dbReference type="GO" id="GO:0005615">
    <property type="term" value="C:extracellular space"/>
    <property type="evidence" value="ECO:0007669"/>
    <property type="project" value="TreeGrafter"/>
</dbReference>
<evidence type="ECO:0000313" key="8">
    <source>
        <dbReference type="EMBL" id="CAH0101307.1"/>
    </source>
</evidence>
<dbReference type="InterPro" id="IPR000885">
    <property type="entry name" value="Fib_collagen_C"/>
</dbReference>
<feature type="coiled-coil region" evidence="5">
    <location>
        <begin position="359"/>
        <end position="400"/>
    </location>
</feature>
<sequence>MAGCSDEFSRFVFISILVVVFGTSICAAQSLKKQLREMQENYKEFKEHMEAKVTQLEGHLLENKEIIDRLESKIVQLETKVQQQLNLLLSVHQRQNTTDDDQQQLSCDIISNVTNQSAPLIGMPSSCKDLKLIGHTLNGLYSVMGNQSVETVYCDFTNSIDDPGLEKWIGYNDVKFAPTYFYVQKNSSFFVCDTPISFEVERINTGNAMDLSSGIFTAPQTGVYHFSFTGMASFPTSWTFVYLGVGLYVNGNRIGMGLVEESNTVVGQNSQLILQSTLNLNLNDQIWLEIYYKSNSVYLYDASYYHYTHFTGSKSLEMPRLAICTLLIVLTCWPTSSDGASLSLEDKQQQLADNYTKFKESMGSKVAQLEKKIIELEAANVEHETKNTQLEEHITQLDESVATQLKNPHTEIGEDVLSKIVQLEAKVPQQETLMVALNHILKLKEVVGEKMNQLGQKDTQLEAKLIELDQRDSQLENKLNELQSVRELILKRVLELETATEESPIQTDSLEFLNRSSRKSGNPRTCREIHSSDPSLPSGMYWIDPDGQGVGDDAIYVHCDMATGTTSILHDSESPTNVGHCAEPGCYSRTINYNATGKQISALAELSQECHQFIVYDCNYAPLEFNNVPYAWWNDRNGDPHYYWTGSITDVHSCQCSVDQNCVDSTAKCNCDSISPTQLTDAGFITDKKLLPVTRLNFGRTHFDISSGVHTLGRFQCSGQVTISGIAKSCEDLWRIGHSLNGVYFIVGSAMMESVYCDFTKLPEDAGFQKRIGYADVKSVPTYFYVQRSDRFSKLNTTIPFDVALVNIGNAMNLTTGIFTAPRAGTYFFSFTGLAEFPTFPSLLFLGVDLFLNGNLIGRGFVEDEDTVAGQFSPIVLQSTLNLLPGDQIWLQMDSLLPPLNGDGITAVRRKKRMLPTKGVVLFDDYRHFTHFTGLMLEEDISQSI</sequence>
<feature type="domain" description="C1q" evidence="7">
    <location>
        <begin position="174"/>
        <end position="318"/>
    </location>
</feature>
<keyword evidence="2" id="KW-0964">Secreted</keyword>
<dbReference type="GO" id="GO:0005201">
    <property type="term" value="F:extracellular matrix structural constituent"/>
    <property type="evidence" value="ECO:0007669"/>
    <property type="project" value="InterPro"/>
</dbReference>
<organism evidence="8 9">
    <name type="scientific">Daphnia galeata</name>
    <dbReference type="NCBI Taxonomy" id="27404"/>
    <lineage>
        <taxon>Eukaryota</taxon>
        <taxon>Metazoa</taxon>
        <taxon>Ecdysozoa</taxon>
        <taxon>Arthropoda</taxon>
        <taxon>Crustacea</taxon>
        <taxon>Branchiopoda</taxon>
        <taxon>Diplostraca</taxon>
        <taxon>Cladocera</taxon>
        <taxon>Anomopoda</taxon>
        <taxon>Daphniidae</taxon>
        <taxon>Daphnia</taxon>
    </lineage>
</organism>
<evidence type="ECO:0000259" key="7">
    <source>
        <dbReference type="PROSITE" id="PS50871"/>
    </source>
</evidence>
<feature type="region of interest" description="Disordered" evidence="6">
    <location>
        <begin position="504"/>
        <end position="530"/>
    </location>
</feature>
<dbReference type="SUPFAM" id="SSF49842">
    <property type="entry name" value="TNF-like"/>
    <property type="match status" value="2"/>
</dbReference>
<dbReference type="Proteomes" id="UP000789390">
    <property type="component" value="Unassembled WGS sequence"/>
</dbReference>
<dbReference type="PANTHER" id="PTHR22923">
    <property type="entry name" value="CEREBELLIN-RELATED"/>
    <property type="match status" value="1"/>
</dbReference>
<protein>
    <recommendedName>
        <fullName evidence="7">C1q domain-containing protein</fullName>
    </recommendedName>
</protein>
<dbReference type="SMART" id="SM00110">
    <property type="entry name" value="C1Q"/>
    <property type="match status" value="1"/>
</dbReference>
<keyword evidence="4" id="KW-0176">Collagen</keyword>
<feature type="domain" description="C1q" evidence="7">
    <location>
        <begin position="777"/>
        <end position="928"/>
    </location>
</feature>
<keyword evidence="3" id="KW-0732">Signal</keyword>
<evidence type="ECO:0000256" key="2">
    <source>
        <dbReference type="ARBA" id="ARBA00022525"/>
    </source>
</evidence>
<comment type="caution">
    <text evidence="8">The sequence shown here is derived from an EMBL/GenBank/DDBJ whole genome shotgun (WGS) entry which is preliminary data.</text>
</comment>
<dbReference type="PANTHER" id="PTHR22923:SF62">
    <property type="entry name" value="CVP18"/>
    <property type="match status" value="1"/>
</dbReference>
<accession>A0A8J2WH20</accession>
<evidence type="ECO:0000256" key="1">
    <source>
        <dbReference type="ARBA" id="ARBA00004613"/>
    </source>
</evidence>
<keyword evidence="9" id="KW-1185">Reference proteome</keyword>
<dbReference type="OrthoDB" id="26719at2759"/>
<name>A0A8J2WH20_9CRUS</name>
<evidence type="ECO:0000256" key="6">
    <source>
        <dbReference type="SAM" id="MobiDB-lite"/>
    </source>
</evidence>
<dbReference type="Pfam" id="PF01410">
    <property type="entry name" value="COLFI"/>
    <property type="match status" value="1"/>
</dbReference>
<dbReference type="InterPro" id="IPR001073">
    <property type="entry name" value="C1q_dom"/>
</dbReference>
<evidence type="ECO:0000256" key="4">
    <source>
        <dbReference type="ARBA" id="ARBA00023119"/>
    </source>
</evidence>
<feature type="coiled-coil region" evidence="5">
    <location>
        <begin position="28"/>
        <end position="87"/>
    </location>
</feature>
<dbReference type="PROSITE" id="PS50871">
    <property type="entry name" value="C1Q"/>
    <property type="match status" value="2"/>
</dbReference>
<dbReference type="Pfam" id="PF00386">
    <property type="entry name" value="C1q"/>
    <property type="match status" value="2"/>
</dbReference>
<keyword evidence="5" id="KW-0175">Coiled coil</keyword>
<proteinExistence type="predicted"/>
<dbReference type="Gene3D" id="2.60.120.40">
    <property type="match status" value="2"/>
</dbReference>
<evidence type="ECO:0000313" key="9">
    <source>
        <dbReference type="Proteomes" id="UP000789390"/>
    </source>
</evidence>
<evidence type="ECO:0000256" key="3">
    <source>
        <dbReference type="ARBA" id="ARBA00022729"/>
    </source>
</evidence>
<dbReference type="SMART" id="SM00038">
    <property type="entry name" value="COLFI"/>
    <property type="match status" value="1"/>
</dbReference>
<dbReference type="GO" id="GO:0005581">
    <property type="term" value="C:collagen trimer"/>
    <property type="evidence" value="ECO:0007669"/>
    <property type="project" value="UniProtKB-KW"/>
</dbReference>
<dbReference type="Gene3D" id="2.60.120.1000">
    <property type="match status" value="1"/>
</dbReference>
<gene>
    <name evidence="8" type="ORF">DGAL_LOCUS3636</name>
</gene>
<evidence type="ECO:0000256" key="5">
    <source>
        <dbReference type="SAM" id="Coils"/>
    </source>
</evidence>
<reference evidence="8" key="1">
    <citation type="submission" date="2021-11" db="EMBL/GenBank/DDBJ databases">
        <authorList>
            <person name="Schell T."/>
        </authorList>
    </citation>
    <scope>NUCLEOTIDE SEQUENCE</scope>
    <source>
        <strain evidence="8">M5</strain>
    </source>
</reference>